<accession>A0A165CXC5</accession>
<gene>
    <name evidence="1" type="ORF">LAESUDRAFT_330472</name>
</gene>
<dbReference type="InParanoid" id="A0A165CXC5"/>
<dbReference type="Proteomes" id="UP000076871">
    <property type="component" value="Unassembled WGS sequence"/>
</dbReference>
<proteinExistence type="predicted"/>
<dbReference type="GeneID" id="63819079"/>
<protein>
    <submittedName>
        <fullName evidence="1">Uncharacterized protein</fullName>
    </submittedName>
</protein>
<sequence length="175" mass="19809">MVHTHVLLQRPCCPTSYHAHHLIETVGWTVAVVVGSARPCTYAPAFRCLARSFDTQDGSRVYRCAAQWRTSISHEVLDATSFAVLMHKTRIAISCNSMSLCECSAIGTNSVKIVSHSSQRWIPHMAHYQVTTPNPGSRAHRCYELVHILDTQHSCHRSYRRIFLCYSLHRALYGI</sequence>
<evidence type="ECO:0000313" key="1">
    <source>
        <dbReference type="EMBL" id="KZT03658.1"/>
    </source>
</evidence>
<name>A0A165CXC5_9APHY</name>
<dbReference type="EMBL" id="KV427642">
    <property type="protein sequence ID" value="KZT03658.1"/>
    <property type="molecule type" value="Genomic_DNA"/>
</dbReference>
<organism evidence="1 2">
    <name type="scientific">Laetiporus sulphureus 93-53</name>
    <dbReference type="NCBI Taxonomy" id="1314785"/>
    <lineage>
        <taxon>Eukaryota</taxon>
        <taxon>Fungi</taxon>
        <taxon>Dikarya</taxon>
        <taxon>Basidiomycota</taxon>
        <taxon>Agaricomycotina</taxon>
        <taxon>Agaricomycetes</taxon>
        <taxon>Polyporales</taxon>
        <taxon>Laetiporus</taxon>
    </lineage>
</organism>
<dbReference type="AlphaFoldDB" id="A0A165CXC5"/>
<reference evidence="1 2" key="1">
    <citation type="journal article" date="2016" name="Mol. Biol. Evol.">
        <title>Comparative Genomics of Early-Diverging Mushroom-Forming Fungi Provides Insights into the Origins of Lignocellulose Decay Capabilities.</title>
        <authorList>
            <person name="Nagy L.G."/>
            <person name="Riley R."/>
            <person name="Tritt A."/>
            <person name="Adam C."/>
            <person name="Daum C."/>
            <person name="Floudas D."/>
            <person name="Sun H."/>
            <person name="Yadav J.S."/>
            <person name="Pangilinan J."/>
            <person name="Larsson K.H."/>
            <person name="Matsuura K."/>
            <person name="Barry K."/>
            <person name="Labutti K."/>
            <person name="Kuo R."/>
            <person name="Ohm R.A."/>
            <person name="Bhattacharya S.S."/>
            <person name="Shirouzu T."/>
            <person name="Yoshinaga Y."/>
            <person name="Martin F.M."/>
            <person name="Grigoriev I.V."/>
            <person name="Hibbett D.S."/>
        </authorList>
    </citation>
    <scope>NUCLEOTIDE SEQUENCE [LARGE SCALE GENOMIC DNA]</scope>
    <source>
        <strain evidence="1 2">93-53</strain>
    </source>
</reference>
<evidence type="ECO:0000313" key="2">
    <source>
        <dbReference type="Proteomes" id="UP000076871"/>
    </source>
</evidence>
<keyword evidence="2" id="KW-1185">Reference proteome</keyword>
<dbReference type="RefSeq" id="XP_040761398.1">
    <property type="nucleotide sequence ID" value="XM_040902048.1"/>
</dbReference>